<accession>A0A6A6YPB8</accession>
<comment type="function">
    <text evidence="11">Adenosyl-L-methionine (AdoMet)-dependent tRNA (uracil-O(2)-)-methyltransferase.</text>
</comment>
<dbReference type="OrthoDB" id="10047021at2759"/>
<dbReference type="EC" id="2.1.1.211" evidence="3 11"/>
<evidence type="ECO:0000256" key="6">
    <source>
        <dbReference type="ARBA" id="ARBA00022603"/>
    </source>
</evidence>
<dbReference type="AlphaFoldDB" id="A0A6A6YPB8"/>
<dbReference type="GO" id="GO:0141101">
    <property type="term" value="F:tRNA(Ser) (uridine(44)-2'-O-)-methyltransferase activity"/>
    <property type="evidence" value="ECO:0007669"/>
    <property type="project" value="UniProtKB-EC"/>
</dbReference>
<evidence type="ECO:0000256" key="8">
    <source>
        <dbReference type="ARBA" id="ARBA00022691"/>
    </source>
</evidence>
<reference evidence="15" key="3">
    <citation type="submission" date="2025-04" db="UniProtKB">
        <authorList>
            <consortium name="RefSeq"/>
        </authorList>
    </citation>
    <scope>IDENTIFICATION</scope>
    <source>
        <strain evidence="15">CBS 304.34</strain>
    </source>
</reference>
<dbReference type="RefSeq" id="XP_033577332.1">
    <property type="nucleotide sequence ID" value="XM_033719964.1"/>
</dbReference>
<dbReference type="InterPro" id="IPR011671">
    <property type="entry name" value="tRNA_uracil_MeTrfase"/>
</dbReference>
<evidence type="ECO:0000256" key="4">
    <source>
        <dbReference type="ARBA" id="ARBA00017788"/>
    </source>
</evidence>
<evidence type="ECO:0000256" key="2">
    <source>
        <dbReference type="ARBA" id="ARBA00009056"/>
    </source>
</evidence>
<protein>
    <recommendedName>
        <fullName evidence="4 11">tRNA (uracil-O(2)-)-methyltransferase</fullName>
        <ecNumber evidence="3 11">2.1.1.211</ecNumber>
    </recommendedName>
</protein>
<keyword evidence="6 11" id="KW-0489">Methyltransferase</keyword>
<reference evidence="15" key="2">
    <citation type="submission" date="2020-04" db="EMBL/GenBank/DDBJ databases">
        <authorList>
            <consortium name="NCBI Genome Project"/>
        </authorList>
    </citation>
    <scope>NUCLEOTIDE SEQUENCE</scope>
    <source>
        <strain evidence="15">CBS 304.34</strain>
    </source>
</reference>
<dbReference type="Pfam" id="PF07757">
    <property type="entry name" value="AdoMet_MTase"/>
    <property type="match status" value="2"/>
</dbReference>
<evidence type="ECO:0000313" key="14">
    <source>
        <dbReference type="Proteomes" id="UP000504636"/>
    </source>
</evidence>
<dbReference type="PANTHER" id="PTHR21210">
    <property type="entry name" value="TRNA (URACIL-O(2)-)-METHYLTRANSFERASE-RELATED"/>
    <property type="match status" value="1"/>
</dbReference>
<comment type="similarity">
    <text evidence="2 11">Belongs to the TRM44 family.</text>
</comment>
<evidence type="ECO:0000256" key="3">
    <source>
        <dbReference type="ARBA" id="ARBA00012795"/>
    </source>
</evidence>
<dbReference type="EMBL" id="MU003700">
    <property type="protein sequence ID" value="KAF2810368.1"/>
    <property type="molecule type" value="Genomic_DNA"/>
</dbReference>
<evidence type="ECO:0000256" key="5">
    <source>
        <dbReference type="ARBA" id="ARBA00022490"/>
    </source>
</evidence>
<evidence type="ECO:0000313" key="15">
    <source>
        <dbReference type="RefSeq" id="XP_033577332.1"/>
    </source>
</evidence>
<keyword evidence="5 11" id="KW-0963">Cytoplasm</keyword>
<evidence type="ECO:0000313" key="13">
    <source>
        <dbReference type="EMBL" id="KAF2810368.1"/>
    </source>
</evidence>
<feature type="compositionally biased region" description="Basic and acidic residues" evidence="12">
    <location>
        <begin position="73"/>
        <end position="84"/>
    </location>
</feature>
<gene>
    <name evidence="13 15" type="ORF">BDZ99DRAFT_462945</name>
</gene>
<dbReference type="GeneID" id="54460857"/>
<dbReference type="GO" id="GO:0005737">
    <property type="term" value="C:cytoplasm"/>
    <property type="evidence" value="ECO:0007669"/>
    <property type="project" value="UniProtKB-SubCell"/>
</dbReference>
<sequence length="343" mass="38414">MNGYTKRVHHDVVVPQKKFQDTYTYLKGKYARDLIRDWVEQTPPTKNVFEDLGIAAFLIELWTDMYGGRSIPKDSTETLEDGPKLDASPAPDSLHNNSKASSTASSKSYEIAYDHDLKAKVQDKFPGFIDIGCGNGLLVNVLLKEGWKGWGFDARQRKSWSTYTPDVQANLKEFLLIPEMFQPSSKLWNPPPPFHNGVFPTGTFIVANHADQLTGWAPLLASLSQSPFIAIPCCSHSFSGARFRAAVPKLAKGSKPPSAYAALCTWVEKLTADSGYVVEKEMLRIPSTRNAAILGRKWTSHENQEGMARTIVEREMGVSVETVGREWTEMTRKFWEKGAEKDH</sequence>
<evidence type="ECO:0000256" key="11">
    <source>
        <dbReference type="RuleBase" id="RU368004"/>
    </source>
</evidence>
<comment type="subcellular location">
    <subcellularLocation>
        <location evidence="1 11">Cytoplasm</location>
    </subcellularLocation>
</comment>
<reference evidence="13 15" key="1">
    <citation type="journal article" date="2020" name="Stud. Mycol.">
        <title>101 Dothideomycetes genomes: a test case for predicting lifestyles and emergence of pathogens.</title>
        <authorList>
            <person name="Haridas S."/>
            <person name="Albert R."/>
            <person name="Binder M."/>
            <person name="Bloem J."/>
            <person name="Labutti K."/>
            <person name="Salamov A."/>
            <person name="Andreopoulos B."/>
            <person name="Baker S."/>
            <person name="Barry K."/>
            <person name="Bills G."/>
            <person name="Bluhm B."/>
            <person name="Cannon C."/>
            <person name="Castanera R."/>
            <person name="Culley D."/>
            <person name="Daum C."/>
            <person name="Ezra D."/>
            <person name="Gonzalez J."/>
            <person name="Henrissat B."/>
            <person name="Kuo A."/>
            <person name="Liang C."/>
            <person name="Lipzen A."/>
            <person name="Lutzoni F."/>
            <person name="Magnuson J."/>
            <person name="Mondo S."/>
            <person name="Nolan M."/>
            <person name="Ohm R."/>
            <person name="Pangilinan J."/>
            <person name="Park H.-J."/>
            <person name="Ramirez L."/>
            <person name="Alfaro M."/>
            <person name="Sun H."/>
            <person name="Tritt A."/>
            <person name="Yoshinaga Y."/>
            <person name="Zwiers L.-H."/>
            <person name="Turgeon B."/>
            <person name="Goodwin S."/>
            <person name="Spatafora J."/>
            <person name="Crous P."/>
            <person name="Grigoriev I."/>
        </authorList>
    </citation>
    <scope>NUCLEOTIDE SEQUENCE</scope>
    <source>
        <strain evidence="13 15">CBS 304.34</strain>
    </source>
</reference>
<dbReference type="GO" id="GO:0030488">
    <property type="term" value="P:tRNA methylation"/>
    <property type="evidence" value="ECO:0007669"/>
    <property type="project" value="UniProtKB-UniRule"/>
</dbReference>
<organism evidence="13">
    <name type="scientific">Mytilinidion resinicola</name>
    <dbReference type="NCBI Taxonomy" id="574789"/>
    <lineage>
        <taxon>Eukaryota</taxon>
        <taxon>Fungi</taxon>
        <taxon>Dikarya</taxon>
        <taxon>Ascomycota</taxon>
        <taxon>Pezizomycotina</taxon>
        <taxon>Dothideomycetes</taxon>
        <taxon>Pleosporomycetidae</taxon>
        <taxon>Mytilinidiales</taxon>
        <taxon>Mytilinidiaceae</taxon>
        <taxon>Mytilinidion</taxon>
    </lineage>
</organism>
<feature type="region of interest" description="Disordered" evidence="12">
    <location>
        <begin position="73"/>
        <end position="102"/>
    </location>
</feature>
<dbReference type="PANTHER" id="PTHR21210:SF0">
    <property type="entry name" value="TRNA (URACIL-O(2)-)-METHYLTRANSFERASE-RELATED"/>
    <property type="match status" value="1"/>
</dbReference>
<comment type="catalytic activity">
    <reaction evidence="10 11">
        <text>uridine(44) in tRNA(Ser) + S-adenosyl-L-methionine = 2'-O-methyluridine(44) in tRNA(Ser) + S-adenosyl-L-homocysteine + H(+)</text>
        <dbReference type="Rhea" id="RHEA:43100"/>
        <dbReference type="Rhea" id="RHEA-COMP:10339"/>
        <dbReference type="Rhea" id="RHEA-COMP:10340"/>
        <dbReference type="ChEBI" id="CHEBI:15378"/>
        <dbReference type="ChEBI" id="CHEBI:57856"/>
        <dbReference type="ChEBI" id="CHEBI:59789"/>
        <dbReference type="ChEBI" id="CHEBI:65315"/>
        <dbReference type="ChEBI" id="CHEBI:74478"/>
        <dbReference type="EC" id="2.1.1.211"/>
    </reaction>
</comment>
<keyword evidence="7 11" id="KW-0808">Transferase</keyword>
<evidence type="ECO:0000256" key="10">
    <source>
        <dbReference type="ARBA" id="ARBA00047957"/>
    </source>
</evidence>
<evidence type="ECO:0000256" key="7">
    <source>
        <dbReference type="ARBA" id="ARBA00022679"/>
    </source>
</evidence>
<proteinExistence type="inferred from homology"/>
<keyword evidence="8 11" id="KW-0949">S-adenosyl-L-methionine</keyword>
<name>A0A6A6YPB8_9PEZI</name>
<evidence type="ECO:0000256" key="9">
    <source>
        <dbReference type="ARBA" id="ARBA00022694"/>
    </source>
</evidence>
<evidence type="ECO:0000256" key="1">
    <source>
        <dbReference type="ARBA" id="ARBA00004496"/>
    </source>
</evidence>
<keyword evidence="14" id="KW-1185">Reference proteome</keyword>
<dbReference type="Proteomes" id="UP000504636">
    <property type="component" value="Unplaced"/>
</dbReference>
<keyword evidence="9 11" id="KW-0819">tRNA processing</keyword>
<evidence type="ECO:0000256" key="12">
    <source>
        <dbReference type="SAM" id="MobiDB-lite"/>
    </source>
</evidence>